<sequence>MKHRIGLTMGDPAGIGPEITVETLADSEIAEMAELIVFGDREVLEKAREIAEVDKEIRELDEEFADYDSDYINLYDMDNIDIEEIEFGQISGGAGQASFEYIERACQLALEGRLDGIVTGPINKESLKAGGVDYIGHTEMLGDLTDTDYPLTMFEVHDLRIFFLTRHLSLREACDQITEERVYENIVESNQALERLGIYEANLAVAALNPHGGERGLFGTEEMEEIKPAVERARQQGYDVEGPLPADSVFHFALQGQYDAVISLYHDQGHIAAKMVDFERTVSLTNNLPFLRTSVDHGTAFDIAGEGIASPVSLKEAIRVGARYIPCFQEKEENCHL</sequence>
<dbReference type="NCBIfam" id="TIGR00557">
    <property type="entry name" value="pdxA"/>
    <property type="match status" value="1"/>
</dbReference>
<evidence type="ECO:0000256" key="5">
    <source>
        <dbReference type="ARBA" id="ARBA00023002"/>
    </source>
</evidence>
<evidence type="ECO:0000256" key="3">
    <source>
        <dbReference type="ARBA" id="ARBA00011738"/>
    </source>
</evidence>
<dbReference type="InterPro" id="IPR005255">
    <property type="entry name" value="PdxA_fam"/>
</dbReference>
<dbReference type="AlphaFoldDB" id="A0A1G9H862"/>
<evidence type="ECO:0000256" key="1">
    <source>
        <dbReference type="ARBA" id="ARBA00001968"/>
    </source>
</evidence>
<reference evidence="8 9" key="1">
    <citation type="submission" date="2016-10" db="EMBL/GenBank/DDBJ databases">
        <authorList>
            <person name="de Groot N.N."/>
        </authorList>
    </citation>
    <scope>NUCLEOTIDE SEQUENCE [LARGE SCALE GENOMIC DNA]</scope>
    <source>
        <strain evidence="8 9">SLAS-1</strain>
    </source>
</reference>
<dbReference type="PANTHER" id="PTHR30004">
    <property type="entry name" value="4-HYDROXYTHREONINE-4-PHOSPHATE DEHYDROGENASE"/>
    <property type="match status" value="1"/>
</dbReference>
<comment type="subunit">
    <text evidence="3">Homodimer.</text>
</comment>
<keyword evidence="4" id="KW-0479">Metal-binding</keyword>
<proteinExistence type="inferred from homology"/>
<dbReference type="GO" id="GO:0051287">
    <property type="term" value="F:NAD binding"/>
    <property type="evidence" value="ECO:0007669"/>
    <property type="project" value="InterPro"/>
</dbReference>
<dbReference type="EMBL" id="FNGO01000001">
    <property type="protein sequence ID" value="SDL09171.1"/>
    <property type="molecule type" value="Genomic_DNA"/>
</dbReference>
<dbReference type="GO" id="GO:0046872">
    <property type="term" value="F:metal ion binding"/>
    <property type="evidence" value="ECO:0007669"/>
    <property type="project" value="UniProtKB-KW"/>
</dbReference>
<dbReference type="Proteomes" id="UP000199476">
    <property type="component" value="Unassembled WGS sequence"/>
</dbReference>
<dbReference type="RefSeq" id="WP_089757657.1">
    <property type="nucleotide sequence ID" value="NZ_FNGO01000001.1"/>
</dbReference>
<keyword evidence="9" id="KW-1185">Reference proteome</keyword>
<evidence type="ECO:0000256" key="7">
    <source>
        <dbReference type="SAM" id="Coils"/>
    </source>
</evidence>
<dbReference type="Pfam" id="PF04166">
    <property type="entry name" value="PdxA"/>
    <property type="match status" value="1"/>
</dbReference>
<evidence type="ECO:0000313" key="8">
    <source>
        <dbReference type="EMBL" id="SDL09171.1"/>
    </source>
</evidence>
<dbReference type="GO" id="GO:0016491">
    <property type="term" value="F:oxidoreductase activity"/>
    <property type="evidence" value="ECO:0007669"/>
    <property type="project" value="UniProtKB-KW"/>
</dbReference>
<organism evidence="8 9">
    <name type="scientific">Halarsenatibacter silvermanii</name>
    <dbReference type="NCBI Taxonomy" id="321763"/>
    <lineage>
        <taxon>Bacteria</taxon>
        <taxon>Bacillati</taxon>
        <taxon>Bacillota</taxon>
        <taxon>Clostridia</taxon>
        <taxon>Halanaerobiales</taxon>
        <taxon>Halarsenatibacteraceae</taxon>
        <taxon>Halarsenatibacter</taxon>
    </lineage>
</organism>
<name>A0A1G9H862_9FIRM</name>
<comment type="cofactor">
    <cofactor evidence="1">
        <name>a divalent metal cation</name>
        <dbReference type="ChEBI" id="CHEBI:60240"/>
    </cofactor>
</comment>
<dbReference type="Gene3D" id="3.40.718.10">
    <property type="entry name" value="Isopropylmalate Dehydrogenase"/>
    <property type="match status" value="1"/>
</dbReference>
<dbReference type="PANTHER" id="PTHR30004:SF6">
    <property type="entry name" value="D-THREONATE 4-PHOSPHATE DEHYDROGENASE"/>
    <property type="match status" value="1"/>
</dbReference>
<dbReference type="STRING" id="321763.SAMN04488692_101133"/>
<evidence type="ECO:0000313" key="9">
    <source>
        <dbReference type="Proteomes" id="UP000199476"/>
    </source>
</evidence>
<comment type="similarity">
    <text evidence="2">Belongs to the PdxA family. PdxA2 subfamily.</text>
</comment>
<keyword evidence="7" id="KW-0175">Coiled coil</keyword>
<gene>
    <name evidence="8" type="ORF">SAMN04488692_101133</name>
</gene>
<evidence type="ECO:0000256" key="4">
    <source>
        <dbReference type="ARBA" id="ARBA00022723"/>
    </source>
</evidence>
<feature type="coiled-coil region" evidence="7">
    <location>
        <begin position="43"/>
        <end position="70"/>
    </location>
</feature>
<accession>A0A1G9H862</accession>
<keyword evidence="5" id="KW-0560">Oxidoreductase</keyword>
<dbReference type="SUPFAM" id="SSF53659">
    <property type="entry name" value="Isocitrate/Isopropylmalate dehydrogenase-like"/>
    <property type="match status" value="1"/>
</dbReference>
<keyword evidence="6" id="KW-0520">NAD</keyword>
<dbReference type="NCBIfam" id="NF002992">
    <property type="entry name" value="PRK03743.1"/>
    <property type="match status" value="1"/>
</dbReference>
<evidence type="ECO:0000256" key="2">
    <source>
        <dbReference type="ARBA" id="ARBA00009464"/>
    </source>
</evidence>
<protein>
    <submittedName>
        <fullName evidence="8">4-hydroxythreonine-4-phosphate dehydrogenase</fullName>
    </submittedName>
</protein>
<dbReference type="OrthoDB" id="9801783at2"/>
<evidence type="ECO:0000256" key="6">
    <source>
        <dbReference type="ARBA" id="ARBA00023027"/>
    </source>
</evidence>